<protein>
    <submittedName>
        <fullName evidence="1">Uncharacterized protein</fullName>
    </submittedName>
</protein>
<reference evidence="1" key="1">
    <citation type="submission" date="2014-09" db="EMBL/GenBank/DDBJ databases">
        <authorList>
            <person name="Magalhaes I.L.F."/>
            <person name="Oliveira U."/>
            <person name="Santos F.R."/>
            <person name="Vidigal T.H.D.A."/>
            <person name="Brescovit A.D."/>
            <person name="Santos A.J."/>
        </authorList>
    </citation>
    <scope>NUCLEOTIDE SEQUENCE</scope>
    <source>
        <tissue evidence="1">Shoot tissue taken approximately 20 cm above the soil surface</tissue>
    </source>
</reference>
<sequence>MTAGVPTDPCRSWAAPASRLNWLVSACELRVAKRRKSCLDIV</sequence>
<name>A0A0A9E7I5_ARUDO</name>
<evidence type="ECO:0000313" key="1">
    <source>
        <dbReference type="EMBL" id="JAD96719.1"/>
    </source>
</evidence>
<organism evidence="1">
    <name type="scientific">Arundo donax</name>
    <name type="common">Giant reed</name>
    <name type="synonym">Donax arundinaceus</name>
    <dbReference type="NCBI Taxonomy" id="35708"/>
    <lineage>
        <taxon>Eukaryota</taxon>
        <taxon>Viridiplantae</taxon>
        <taxon>Streptophyta</taxon>
        <taxon>Embryophyta</taxon>
        <taxon>Tracheophyta</taxon>
        <taxon>Spermatophyta</taxon>
        <taxon>Magnoliopsida</taxon>
        <taxon>Liliopsida</taxon>
        <taxon>Poales</taxon>
        <taxon>Poaceae</taxon>
        <taxon>PACMAD clade</taxon>
        <taxon>Arundinoideae</taxon>
        <taxon>Arundineae</taxon>
        <taxon>Arundo</taxon>
    </lineage>
</organism>
<dbReference type="EMBL" id="GBRH01201176">
    <property type="protein sequence ID" value="JAD96719.1"/>
    <property type="molecule type" value="Transcribed_RNA"/>
</dbReference>
<proteinExistence type="predicted"/>
<dbReference type="AlphaFoldDB" id="A0A0A9E7I5"/>
<reference evidence="1" key="2">
    <citation type="journal article" date="2015" name="Data Brief">
        <title>Shoot transcriptome of the giant reed, Arundo donax.</title>
        <authorList>
            <person name="Barrero R.A."/>
            <person name="Guerrero F.D."/>
            <person name="Moolhuijzen P."/>
            <person name="Goolsby J.A."/>
            <person name="Tidwell J."/>
            <person name="Bellgard S.E."/>
            <person name="Bellgard M.I."/>
        </authorList>
    </citation>
    <scope>NUCLEOTIDE SEQUENCE</scope>
    <source>
        <tissue evidence="1">Shoot tissue taken approximately 20 cm above the soil surface</tissue>
    </source>
</reference>
<accession>A0A0A9E7I5</accession>